<evidence type="ECO:0000256" key="2">
    <source>
        <dbReference type="ARBA" id="ARBA00005495"/>
    </source>
</evidence>
<evidence type="ECO:0000313" key="14">
    <source>
        <dbReference type="Proteomes" id="UP001265746"/>
    </source>
</evidence>
<dbReference type="GO" id="GO:0046872">
    <property type="term" value="F:metal ion binding"/>
    <property type="evidence" value="ECO:0007669"/>
    <property type="project" value="UniProtKB-KW"/>
</dbReference>
<dbReference type="InterPro" id="IPR006913">
    <property type="entry name" value="CENP-V/GFA"/>
</dbReference>
<keyword evidence="7 11" id="KW-1133">Transmembrane helix</keyword>
<dbReference type="Pfam" id="PF04828">
    <property type="entry name" value="GFA"/>
    <property type="match status" value="1"/>
</dbReference>
<dbReference type="Gene3D" id="3.90.1590.10">
    <property type="entry name" value="glutathione-dependent formaldehyde- activating enzyme (gfa)"/>
    <property type="match status" value="1"/>
</dbReference>
<gene>
    <name evidence="13" type="ORF">N8I77_003920</name>
</gene>
<evidence type="ECO:0000256" key="8">
    <source>
        <dbReference type="ARBA" id="ARBA00023136"/>
    </source>
</evidence>
<dbReference type="SUPFAM" id="SSF51316">
    <property type="entry name" value="Mss4-like"/>
    <property type="match status" value="2"/>
</dbReference>
<feature type="transmembrane region" description="Helical" evidence="11">
    <location>
        <begin position="328"/>
        <end position="349"/>
    </location>
</feature>
<organism evidence="13 14">
    <name type="scientific">Phomopsis amygdali</name>
    <name type="common">Fusicoccum amygdali</name>
    <dbReference type="NCBI Taxonomy" id="1214568"/>
    <lineage>
        <taxon>Eukaryota</taxon>
        <taxon>Fungi</taxon>
        <taxon>Dikarya</taxon>
        <taxon>Ascomycota</taxon>
        <taxon>Pezizomycotina</taxon>
        <taxon>Sordariomycetes</taxon>
        <taxon>Sordariomycetidae</taxon>
        <taxon>Diaporthales</taxon>
        <taxon>Diaporthaceae</taxon>
        <taxon>Diaporthe</taxon>
    </lineage>
</organism>
<evidence type="ECO:0000256" key="1">
    <source>
        <dbReference type="ARBA" id="ARBA00004141"/>
    </source>
</evidence>
<name>A0AAD9W5D7_PHOAM</name>
<comment type="subcellular location">
    <subcellularLocation>
        <location evidence="1">Membrane</location>
        <topology evidence="1">Multi-pass membrane protein</topology>
    </subcellularLocation>
</comment>
<dbReference type="AlphaFoldDB" id="A0AAD9W5D7"/>
<feature type="transmembrane region" description="Helical" evidence="11">
    <location>
        <begin position="285"/>
        <end position="307"/>
    </location>
</feature>
<evidence type="ECO:0000256" key="10">
    <source>
        <dbReference type="SAM" id="MobiDB-lite"/>
    </source>
</evidence>
<keyword evidence="8 11" id="KW-0472">Membrane</keyword>
<dbReference type="Pfam" id="PF04117">
    <property type="entry name" value="Mpv17_PMP22"/>
    <property type="match status" value="1"/>
</dbReference>
<dbReference type="Proteomes" id="UP001265746">
    <property type="component" value="Unassembled WGS sequence"/>
</dbReference>
<feature type="domain" description="CENP-V/GFA" evidence="12">
    <location>
        <begin position="24"/>
        <end position="73"/>
    </location>
</feature>
<evidence type="ECO:0000256" key="7">
    <source>
        <dbReference type="ARBA" id="ARBA00022989"/>
    </source>
</evidence>
<evidence type="ECO:0000256" key="4">
    <source>
        <dbReference type="ARBA" id="ARBA00022692"/>
    </source>
</evidence>
<dbReference type="InterPro" id="IPR007248">
    <property type="entry name" value="Mpv17_PMP22"/>
</dbReference>
<feature type="transmembrane region" description="Helical" evidence="11">
    <location>
        <begin position="355"/>
        <end position="374"/>
    </location>
</feature>
<evidence type="ECO:0000256" key="6">
    <source>
        <dbReference type="ARBA" id="ARBA00022833"/>
    </source>
</evidence>
<keyword evidence="14" id="KW-1185">Reference proteome</keyword>
<dbReference type="EMBL" id="JAUJFL010000002">
    <property type="protein sequence ID" value="KAK2610494.1"/>
    <property type="molecule type" value="Genomic_DNA"/>
</dbReference>
<evidence type="ECO:0000259" key="12">
    <source>
        <dbReference type="Pfam" id="PF04828"/>
    </source>
</evidence>
<accession>A0AAD9W5D7</accession>
<evidence type="ECO:0000256" key="3">
    <source>
        <dbReference type="ARBA" id="ARBA00006824"/>
    </source>
</evidence>
<dbReference type="GO" id="GO:0016020">
    <property type="term" value="C:membrane"/>
    <property type="evidence" value="ECO:0007669"/>
    <property type="project" value="UniProtKB-SubCell"/>
</dbReference>
<keyword evidence="5" id="KW-0479">Metal-binding</keyword>
<feature type="region of interest" description="Disordered" evidence="10">
    <location>
        <begin position="80"/>
        <end position="111"/>
    </location>
</feature>
<sequence>MASNNENPSTTVPHYSENPSAFPMEGGCVCGHFRYRLEQAPMASHNCHCTACQRETGSAFSPNIIIEASSVTRLAPAAPTIPAHRGAPDTIPPAGPAPPPLAGDNSNGPPDDLLRVAIPSESGEGQMIVRCPRCFSAVWSEYVFGPPVMFIKSGTLDRAWLVEPDLHIYVRSKRPFVAIGDGKPQFQEYYDRAEVWRPEALERWAEVMTPWVLDLTQLGRFVLLSVLTAPPNYQWQLLLEKWFPAYARASPASEFPKEGRDVEKGEVRHVEDVNSKPKLNVRNTLIKWFVDCMTLGALINTVAFLVLMGVLKGQGMGMIGQNLRTETIPIIVAGYKIWPIASIVSFSFVPVEKRIVFLSFIGFLWGIYMSLVAAKI</sequence>
<keyword evidence="9" id="KW-0456">Lyase</keyword>
<feature type="compositionally biased region" description="Pro residues" evidence="10">
    <location>
        <begin position="90"/>
        <end position="101"/>
    </location>
</feature>
<reference evidence="13" key="1">
    <citation type="submission" date="2023-06" db="EMBL/GenBank/DDBJ databases">
        <authorList>
            <person name="Noh H."/>
        </authorList>
    </citation>
    <scope>NUCLEOTIDE SEQUENCE</scope>
    <source>
        <strain evidence="13">DUCC20226</strain>
    </source>
</reference>
<evidence type="ECO:0000256" key="9">
    <source>
        <dbReference type="ARBA" id="ARBA00023239"/>
    </source>
</evidence>
<evidence type="ECO:0000256" key="5">
    <source>
        <dbReference type="ARBA" id="ARBA00022723"/>
    </source>
</evidence>
<comment type="caution">
    <text evidence="13">The sequence shown here is derived from an EMBL/GenBank/DDBJ whole genome shotgun (WGS) entry which is preliminary data.</text>
</comment>
<comment type="similarity">
    <text evidence="3">Belongs to the peroxisomal membrane protein PXMP2/4 family.</text>
</comment>
<dbReference type="PANTHER" id="PTHR33337:SF33">
    <property type="entry name" value="CENP-V_GFA DOMAIN-CONTAINING PROTEIN"/>
    <property type="match status" value="1"/>
</dbReference>
<proteinExistence type="inferred from homology"/>
<comment type="similarity">
    <text evidence="2">Belongs to the Gfa family.</text>
</comment>
<keyword evidence="6" id="KW-0862">Zinc</keyword>
<protein>
    <recommendedName>
        <fullName evidence="12">CENP-V/GFA domain-containing protein</fullName>
    </recommendedName>
</protein>
<evidence type="ECO:0000313" key="13">
    <source>
        <dbReference type="EMBL" id="KAK2610494.1"/>
    </source>
</evidence>
<dbReference type="InterPro" id="IPR011057">
    <property type="entry name" value="Mss4-like_sf"/>
</dbReference>
<dbReference type="GO" id="GO:0016846">
    <property type="term" value="F:carbon-sulfur lyase activity"/>
    <property type="evidence" value="ECO:0007669"/>
    <property type="project" value="InterPro"/>
</dbReference>
<dbReference type="PANTHER" id="PTHR33337">
    <property type="entry name" value="GFA DOMAIN-CONTAINING PROTEIN"/>
    <property type="match status" value="1"/>
</dbReference>
<keyword evidence="4 11" id="KW-0812">Transmembrane</keyword>
<evidence type="ECO:0000256" key="11">
    <source>
        <dbReference type="SAM" id="Phobius"/>
    </source>
</evidence>